<keyword evidence="2" id="KW-1185">Reference proteome</keyword>
<reference evidence="2" key="1">
    <citation type="submission" date="2016-10" db="EMBL/GenBank/DDBJ databases">
        <authorList>
            <person name="Varghese N."/>
            <person name="Submissions S."/>
        </authorList>
    </citation>
    <scope>NUCLEOTIDE SEQUENCE [LARGE SCALE GENOMIC DNA]</scope>
    <source>
        <strain evidence="2">DSM 28453</strain>
    </source>
</reference>
<dbReference type="RefSeq" id="WP_093321534.1">
    <property type="nucleotide sequence ID" value="NZ_FOSZ01000002.1"/>
</dbReference>
<dbReference type="EMBL" id="FOSZ01000002">
    <property type="protein sequence ID" value="SFK76147.1"/>
    <property type="molecule type" value="Genomic_DNA"/>
</dbReference>
<organism evidence="1 2">
    <name type="scientific">Shimia haliotis</name>
    <dbReference type="NCBI Taxonomy" id="1280847"/>
    <lineage>
        <taxon>Bacteria</taxon>
        <taxon>Pseudomonadati</taxon>
        <taxon>Pseudomonadota</taxon>
        <taxon>Alphaproteobacteria</taxon>
        <taxon>Rhodobacterales</taxon>
        <taxon>Roseobacteraceae</taxon>
    </lineage>
</organism>
<proteinExistence type="predicted"/>
<dbReference type="AlphaFoldDB" id="A0A1I4C700"/>
<evidence type="ECO:0000313" key="1">
    <source>
        <dbReference type="EMBL" id="SFK76147.1"/>
    </source>
</evidence>
<evidence type="ECO:0000313" key="2">
    <source>
        <dbReference type="Proteomes" id="UP000198851"/>
    </source>
</evidence>
<dbReference type="STRING" id="1280847.SAMN04488036_10259"/>
<name>A0A1I4C700_9RHOB</name>
<sequence>MQFLNIDALMGYSAALDALTACQRAALVEIVFCYRRGSLSATAVFEDVEALRDVAGQVPAEIERAVTRRYGVDLESLSHGEGVRFYVDGDEPETVLFGFTYSSAGKLEEWKRYQRDPDCKQRLLIDRFDAADRAKSIGEVERAGGPDRWKGPSELPNKAKQAGLQVIYLAKEAKDQCYLRLLSA</sequence>
<dbReference type="Proteomes" id="UP000198851">
    <property type="component" value="Unassembled WGS sequence"/>
</dbReference>
<accession>A0A1I4C700</accession>
<gene>
    <name evidence="1" type="ORF">SAMN04488036_10259</name>
</gene>
<protein>
    <submittedName>
        <fullName evidence="1">Uncharacterized protein</fullName>
    </submittedName>
</protein>